<gene>
    <name evidence="1" type="ORF">EKH80_18455</name>
</gene>
<dbReference type="SUPFAM" id="SSF48208">
    <property type="entry name" value="Six-hairpin glycosidases"/>
    <property type="match status" value="1"/>
</dbReference>
<dbReference type="RefSeq" id="WP_126686263.1">
    <property type="nucleotide sequence ID" value="NZ_RYYV01000017.1"/>
</dbReference>
<protein>
    <submittedName>
        <fullName evidence="1">Uncharacterized protein</fullName>
    </submittedName>
</protein>
<comment type="caution">
    <text evidence="1">The sequence shown here is derived from an EMBL/GenBank/DDBJ whole genome shotgun (WGS) entry which is preliminary data.</text>
</comment>
<reference evidence="1 2" key="1">
    <citation type="submission" date="2018-12" db="EMBL/GenBank/DDBJ databases">
        <title>Dyella dinghuensis sp. nov. DHOA06 and Dyella choica sp. nov. 4M-K27, isolated from forest soil.</title>
        <authorList>
            <person name="Qiu L.-H."/>
            <person name="Gao Z.-H."/>
        </authorList>
    </citation>
    <scope>NUCLEOTIDE SEQUENCE [LARGE SCALE GENOMIC DNA]</scope>
    <source>
        <strain evidence="1 2">4M-K27</strain>
    </source>
</reference>
<dbReference type="Gene3D" id="2.60.420.10">
    <property type="entry name" value="Maltose phosphorylase, domain 3"/>
    <property type="match status" value="1"/>
</dbReference>
<evidence type="ECO:0000313" key="2">
    <source>
        <dbReference type="Proteomes" id="UP000274358"/>
    </source>
</evidence>
<dbReference type="InterPro" id="IPR008928">
    <property type="entry name" value="6-hairpin_glycosidase_sf"/>
</dbReference>
<accession>A0A432M1Y0</accession>
<proteinExistence type="predicted"/>
<dbReference type="AlphaFoldDB" id="A0A432M1Y0"/>
<dbReference type="Proteomes" id="UP000274358">
    <property type="component" value="Unassembled WGS sequence"/>
</dbReference>
<evidence type="ECO:0000313" key="1">
    <source>
        <dbReference type="EMBL" id="RUL71874.1"/>
    </source>
</evidence>
<sequence>MTAGFRNIGLHWQAWPTISAGAAPPERRQRALESLHGLRGGGESLYMDPVLPPDWTQYRLSYRHRQTDCKVVVHAAQGGAESRRILFNGKPVEGDRLLRVDDGGEHHLDVYS</sequence>
<organism evidence="1 2">
    <name type="scientific">Dyella choica</name>
    <dbReference type="NCBI Taxonomy" id="1927959"/>
    <lineage>
        <taxon>Bacteria</taxon>
        <taxon>Pseudomonadati</taxon>
        <taxon>Pseudomonadota</taxon>
        <taxon>Gammaproteobacteria</taxon>
        <taxon>Lysobacterales</taxon>
        <taxon>Rhodanobacteraceae</taxon>
        <taxon>Dyella</taxon>
    </lineage>
</organism>
<keyword evidence="2" id="KW-1185">Reference proteome</keyword>
<name>A0A432M1Y0_9GAMM</name>
<dbReference type="GO" id="GO:0005975">
    <property type="term" value="P:carbohydrate metabolic process"/>
    <property type="evidence" value="ECO:0007669"/>
    <property type="project" value="InterPro"/>
</dbReference>
<dbReference type="OrthoDB" id="9769991at2"/>
<dbReference type="EMBL" id="RYYV01000017">
    <property type="protein sequence ID" value="RUL71874.1"/>
    <property type="molecule type" value="Genomic_DNA"/>
</dbReference>